<dbReference type="SUPFAM" id="SSF63380">
    <property type="entry name" value="Riboflavin synthase domain-like"/>
    <property type="match status" value="1"/>
</dbReference>
<dbReference type="PRINTS" id="PR00406">
    <property type="entry name" value="CYTB5RDTASE"/>
</dbReference>
<protein>
    <submittedName>
        <fullName evidence="2">Anaerobic sulfite reductase subunit B</fullName>
    </submittedName>
</protein>
<keyword evidence="1" id="KW-0411">Iron-sulfur</keyword>
<organism evidence="2 3">
    <name type="scientific">Acidithiobacillus ferridurans</name>
    <dbReference type="NCBI Taxonomy" id="1232575"/>
    <lineage>
        <taxon>Bacteria</taxon>
        <taxon>Pseudomonadati</taxon>
        <taxon>Pseudomonadota</taxon>
        <taxon>Acidithiobacillia</taxon>
        <taxon>Acidithiobacillales</taxon>
        <taxon>Acidithiobacillaceae</taxon>
        <taxon>Acidithiobacillus</taxon>
    </lineage>
</organism>
<dbReference type="GO" id="GO:0046872">
    <property type="term" value="F:metal ion binding"/>
    <property type="evidence" value="ECO:0007669"/>
    <property type="project" value="UniProtKB-KW"/>
</dbReference>
<keyword evidence="1" id="KW-0001">2Fe-2S</keyword>
<feature type="binding site" evidence="1">
    <location>
        <position position="245"/>
    </location>
    <ligand>
        <name>[2Fe-2S] cluster</name>
        <dbReference type="ChEBI" id="CHEBI:190135"/>
    </ligand>
</feature>
<keyword evidence="1" id="KW-0408">Iron</keyword>
<dbReference type="GO" id="GO:0016491">
    <property type="term" value="F:oxidoreductase activity"/>
    <property type="evidence" value="ECO:0007669"/>
    <property type="project" value="InterPro"/>
</dbReference>
<gene>
    <name evidence="2" type="ORF">AFERRID_21560</name>
</gene>
<keyword evidence="1" id="KW-0479">Metal-binding</keyword>
<dbReference type="Pfam" id="PF00175">
    <property type="entry name" value="NAD_binding_1"/>
    <property type="match status" value="1"/>
</dbReference>
<dbReference type="GO" id="GO:0050660">
    <property type="term" value="F:flavin adenine dinucleotide binding"/>
    <property type="evidence" value="ECO:0007669"/>
    <property type="project" value="InterPro"/>
</dbReference>
<reference evidence="3" key="1">
    <citation type="journal article" date="2018" name="Microbiol. Resour. Announc.">
        <title>Complete Genome Sequence of Acidithiobacillus ferridurans JCM 18981.</title>
        <authorList>
            <person name="Miyauchi T."/>
            <person name="Kouzuma A."/>
            <person name="Abe T."/>
            <person name="Watanabe K."/>
        </authorList>
    </citation>
    <scope>NUCLEOTIDE SEQUENCE [LARGE SCALE GENOMIC DNA]</scope>
    <source>
        <strain evidence="3">ATCC 33020 / DSM 29468 / JCM 18981 / 11Fe</strain>
    </source>
</reference>
<feature type="binding site" evidence="1">
    <location>
        <position position="256"/>
    </location>
    <ligand>
        <name>[2Fe-2S] cluster</name>
        <dbReference type="ChEBI" id="CHEBI:190135"/>
    </ligand>
</feature>
<dbReference type="GO" id="GO:0051537">
    <property type="term" value="F:2 iron, 2 sulfur cluster binding"/>
    <property type="evidence" value="ECO:0007669"/>
    <property type="project" value="UniProtKB-KW"/>
</dbReference>
<dbReference type="PANTHER" id="PTHR43513">
    <property type="entry name" value="DIHYDROOROTATE DEHYDROGENASE B (NAD(+)), ELECTRON TRANSFER SUBUNIT"/>
    <property type="match status" value="1"/>
</dbReference>
<dbReference type="Proteomes" id="UP000280188">
    <property type="component" value="Chromosome"/>
</dbReference>
<dbReference type="PANTHER" id="PTHR43513:SF3">
    <property type="entry name" value="DIHYDROOROTATE DEHYDROGENASE B (NAD(+)), ELECTRON TRANSFER SUBUNIT-RELATED"/>
    <property type="match status" value="1"/>
</dbReference>
<evidence type="ECO:0000256" key="1">
    <source>
        <dbReference type="PIRSR" id="PIRSR006816-2"/>
    </source>
</evidence>
<dbReference type="KEGG" id="afj:AFERRID_21560"/>
<dbReference type="InterPro" id="IPR017927">
    <property type="entry name" value="FAD-bd_FR_type"/>
</dbReference>
<dbReference type="InterPro" id="IPR001433">
    <property type="entry name" value="OxRdtase_FAD/NAD-bd"/>
</dbReference>
<keyword evidence="3" id="KW-1185">Reference proteome</keyword>
<dbReference type="InterPro" id="IPR039261">
    <property type="entry name" value="FNR_nucleotide-bd"/>
</dbReference>
<dbReference type="EMBL" id="AP018795">
    <property type="protein sequence ID" value="BBF65938.1"/>
    <property type="molecule type" value="Genomic_DNA"/>
</dbReference>
<feature type="binding site" evidence="1">
    <location>
        <position position="240"/>
    </location>
    <ligand>
        <name>[2Fe-2S] cluster</name>
        <dbReference type="ChEBI" id="CHEBI:190135"/>
    </ligand>
</feature>
<feature type="binding site" evidence="1">
    <location>
        <position position="248"/>
    </location>
    <ligand>
        <name>[2Fe-2S] cluster</name>
        <dbReference type="ChEBI" id="CHEBI:190135"/>
    </ligand>
</feature>
<accession>A0A2Z6IJQ9</accession>
<dbReference type="PIRSF" id="PIRSF006816">
    <property type="entry name" value="Cyc3_hyd_g"/>
    <property type="match status" value="1"/>
</dbReference>
<evidence type="ECO:0000313" key="2">
    <source>
        <dbReference type="EMBL" id="BBF65938.1"/>
    </source>
</evidence>
<dbReference type="Pfam" id="PF10418">
    <property type="entry name" value="DHODB_Fe-S_bind"/>
    <property type="match status" value="1"/>
</dbReference>
<sequence length="276" mass="30706">MPDPYLPHEVEILERIQESPTIFTLRLAFTDPEMQASYRFQPGQFNMVYLYGVGEVPISIVSDPEDGHLIDHTIRAVGLVTQGLTRLGKGARLGLRGPYGRGWPLKPAEGRDIVLLTGGLGCAPVVSVIHYILRRRERFGRLTILQGVKHTDDLIWRDQYEAWSRLPDVQVGLAADVGSPGWFGQVGPVTVLFDRAQFDPGALVMMCGPEPMMRAAVQELLRRGVAGEDLWLSMERSMHCAVGHCGHCQMGRNFVCRDGPVFPYPEIQALLGERGF</sequence>
<dbReference type="RefSeq" id="WP_113526693.1">
    <property type="nucleotide sequence ID" value="NZ_AP018795.1"/>
</dbReference>
<dbReference type="Gene3D" id="3.40.50.80">
    <property type="entry name" value="Nucleotide-binding domain of ferredoxin-NADP reductase (FNR) module"/>
    <property type="match status" value="1"/>
</dbReference>
<name>A0A2Z6IJQ9_ACIFI</name>
<evidence type="ECO:0000313" key="3">
    <source>
        <dbReference type="Proteomes" id="UP000280188"/>
    </source>
</evidence>
<comment type="cofactor">
    <cofactor evidence="1">
        <name>[2Fe-2S] cluster</name>
        <dbReference type="ChEBI" id="CHEBI:190135"/>
    </cofactor>
    <text evidence="1">Binds 1 [2Fe-2S] cluster per subunit.</text>
</comment>
<proteinExistence type="predicted"/>
<dbReference type="InterPro" id="IPR017938">
    <property type="entry name" value="Riboflavin_synthase-like_b-brl"/>
</dbReference>
<dbReference type="Gene3D" id="2.40.30.10">
    <property type="entry name" value="Translation factors"/>
    <property type="match status" value="1"/>
</dbReference>
<dbReference type="SUPFAM" id="SSF52343">
    <property type="entry name" value="Ferredoxin reductase-like, C-terminal NADP-linked domain"/>
    <property type="match status" value="1"/>
</dbReference>
<dbReference type="InterPro" id="IPR019480">
    <property type="entry name" value="Dihydroorotate_DH_Fe-S-bd"/>
</dbReference>
<dbReference type="AlphaFoldDB" id="A0A2Z6IJQ9"/>
<dbReference type="InterPro" id="IPR050353">
    <property type="entry name" value="PyrK_electron_transfer"/>
</dbReference>
<dbReference type="InterPro" id="IPR012165">
    <property type="entry name" value="Cyt_c3_hydrogenase_gsu"/>
</dbReference>
<dbReference type="PROSITE" id="PS51384">
    <property type="entry name" value="FAD_FR"/>
    <property type="match status" value="1"/>
</dbReference>
<dbReference type="CDD" id="cd06221">
    <property type="entry name" value="sulfite_reductase_like"/>
    <property type="match status" value="1"/>
</dbReference>
<dbReference type="GO" id="GO:0006221">
    <property type="term" value="P:pyrimidine nucleotide biosynthetic process"/>
    <property type="evidence" value="ECO:0007669"/>
    <property type="project" value="InterPro"/>
</dbReference>